<reference evidence="5 6" key="1">
    <citation type="submission" date="2020-08" db="EMBL/GenBank/DDBJ databases">
        <title>Genomic Encyclopedia of Type Strains, Phase IV (KMG-IV): sequencing the most valuable type-strain genomes for metagenomic binning, comparative biology and taxonomic classification.</title>
        <authorList>
            <person name="Goeker M."/>
        </authorList>
    </citation>
    <scope>NUCLEOTIDE SEQUENCE [LARGE SCALE GENOMIC DNA]</scope>
    <source>
        <strain evidence="5 6">DSM 18233</strain>
    </source>
</reference>
<dbReference type="GO" id="GO:0003700">
    <property type="term" value="F:DNA-binding transcription factor activity"/>
    <property type="evidence" value="ECO:0007669"/>
    <property type="project" value="InterPro"/>
</dbReference>
<feature type="domain" description="HTH araC/xylS-type" evidence="4">
    <location>
        <begin position="218"/>
        <end position="319"/>
    </location>
</feature>
<comment type="caution">
    <text evidence="5">The sequence shown here is derived from an EMBL/GenBank/DDBJ whole genome shotgun (WGS) entry which is preliminary data.</text>
</comment>
<keyword evidence="2 5" id="KW-0238">DNA-binding</keyword>
<evidence type="ECO:0000256" key="3">
    <source>
        <dbReference type="ARBA" id="ARBA00023163"/>
    </source>
</evidence>
<protein>
    <submittedName>
        <fullName evidence="5">AraC-like DNA-binding protein</fullName>
    </submittedName>
</protein>
<gene>
    <name evidence="5" type="ORF">HNQ50_001147</name>
</gene>
<organism evidence="5 6">
    <name type="scientific">Silvimonas terrae</name>
    <dbReference type="NCBI Taxonomy" id="300266"/>
    <lineage>
        <taxon>Bacteria</taxon>
        <taxon>Pseudomonadati</taxon>
        <taxon>Pseudomonadota</taxon>
        <taxon>Betaproteobacteria</taxon>
        <taxon>Neisseriales</taxon>
        <taxon>Chitinibacteraceae</taxon>
        <taxon>Silvimonas</taxon>
    </lineage>
</organism>
<dbReference type="RefSeq" id="WP_184098447.1">
    <property type="nucleotide sequence ID" value="NZ_JACHHN010000002.1"/>
</dbReference>
<dbReference type="Proteomes" id="UP000543030">
    <property type="component" value="Unassembled WGS sequence"/>
</dbReference>
<dbReference type="Pfam" id="PF14525">
    <property type="entry name" value="AraC_binding_2"/>
    <property type="match status" value="1"/>
</dbReference>
<evidence type="ECO:0000256" key="2">
    <source>
        <dbReference type="ARBA" id="ARBA00023125"/>
    </source>
</evidence>
<dbReference type="PANTHER" id="PTHR47894:SF1">
    <property type="entry name" value="HTH-TYPE TRANSCRIPTIONAL REGULATOR VQSM"/>
    <property type="match status" value="1"/>
</dbReference>
<dbReference type="SMART" id="SM00342">
    <property type="entry name" value="HTH_ARAC"/>
    <property type="match status" value="1"/>
</dbReference>
<dbReference type="PRINTS" id="PR00032">
    <property type="entry name" value="HTHARAC"/>
</dbReference>
<evidence type="ECO:0000313" key="6">
    <source>
        <dbReference type="Proteomes" id="UP000543030"/>
    </source>
</evidence>
<dbReference type="InterPro" id="IPR035418">
    <property type="entry name" value="AraC-bd_2"/>
</dbReference>
<dbReference type="InterPro" id="IPR018060">
    <property type="entry name" value="HTH_AraC"/>
</dbReference>
<sequence>MMDTPIRQIQKWASSQIPAQERFGCFAEVMAKSFTPLKVDSCMRNEFDITVTWTDFGTNSAFRLAACEHVSARGKREIAQSEERVFHLFVNLNSRIHFTHLNKLTATPGDALFYDSRIDMRLELPEVSDVVNLKLSEIFVKQWVARPSVLLGRRIDSRFGWGKALCAFAGQLTPQAIQRSPVPRDVISDQLGALLALTAGELDTTTEPPSRPEISLCDKIRDCVAQHCVNPALVAAEIAQALNISPRTLHRALAGRGETFGNLLMSSRVDVALRMLTSPSFKRLTTAEIGRRAGFTDASHFGRVFRKHVGTTPAQVRQVQGTRSDA</sequence>
<dbReference type="GO" id="GO:0000976">
    <property type="term" value="F:transcription cis-regulatory region binding"/>
    <property type="evidence" value="ECO:0007669"/>
    <property type="project" value="TreeGrafter"/>
</dbReference>
<keyword evidence="1" id="KW-0805">Transcription regulation</keyword>
<dbReference type="PROSITE" id="PS01124">
    <property type="entry name" value="HTH_ARAC_FAMILY_2"/>
    <property type="match status" value="1"/>
</dbReference>
<dbReference type="Gene3D" id="1.10.10.60">
    <property type="entry name" value="Homeodomain-like"/>
    <property type="match status" value="1"/>
</dbReference>
<dbReference type="EMBL" id="JACHHN010000002">
    <property type="protein sequence ID" value="MBB5190425.1"/>
    <property type="molecule type" value="Genomic_DNA"/>
</dbReference>
<dbReference type="AlphaFoldDB" id="A0A840RAQ0"/>
<name>A0A840RAQ0_9NEIS</name>
<proteinExistence type="predicted"/>
<evidence type="ECO:0000256" key="1">
    <source>
        <dbReference type="ARBA" id="ARBA00023015"/>
    </source>
</evidence>
<dbReference type="PANTHER" id="PTHR47894">
    <property type="entry name" value="HTH-TYPE TRANSCRIPTIONAL REGULATOR GADX"/>
    <property type="match status" value="1"/>
</dbReference>
<keyword evidence="6" id="KW-1185">Reference proteome</keyword>
<dbReference type="InterPro" id="IPR009057">
    <property type="entry name" value="Homeodomain-like_sf"/>
</dbReference>
<dbReference type="SUPFAM" id="SSF46689">
    <property type="entry name" value="Homeodomain-like"/>
    <property type="match status" value="1"/>
</dbReference>
<dbReference type="GO" id="GO:0005829">
    <property type="term" value="C:cytosol"/>
    <property type="evidence" value="ECO:0007669"/>
    <property type="project" value="TreeGrafter"/>
</dbReference>
<keyword evidence="3" id="KW-0804">Transcription</keyword>
<dbReference type="InterPro" id="IPR020449">
    <property type="entry name" value="Tscrpt_reg_AraC-type_HTH"/>
</dbReference>
<accession>A0A840RAQ0</accession>
<evidence type="ECO:0000259" key="4">
    <source>
        <dbReference type="PROSITE" id="PS01124"/>
    </source>
</evidence>
<evidence type="ECO:0000313" key="5">
    <source>
        <dbReference type="EMBL" id="MBB5190425.1"/>
    </source>
</evidence>
<dbReference type="Pfam" id="PF12833">
    <property type="entry name" value="HTH_18"/>
    <property type="match status" value="1"/>
</dbReference>